<dbReference type="InterPro" id="IPR038530">
    <property type="entry name" value="NiFe-hyd_HybE_sf"/>
</dbReference>
<dbReference type="EMBL" id="MLJW01000313">
    <property type="protein sequence ID" value="OIQ89851.1"/>
    <property type="molecule type" value="Genomic_DNA"/>
</dbReference>
<dbReference type="Gene3D" id="3.30.1460.40">
    <property type="entry name" value="[NiFe]-hydrogenase assembly chaperone, HybE"/>
    <property type="match status" value="1"/>
</dbReference>
<evidence type="ECO:0000313" key="1">
    <source>
        <dbReference type="EMBL" id="OIQ89851.1"/>
    </source>
</evidence>
<name>A0A1J5RJX0_9ZZZZ</name>
<dbReference type="Pfam" id="PF11939">
    <property type="entry name" value="NiFe-hyd_HybE"/>
    <property type="match status" value="1"/>
</dbReference>
<sequence length="151" mass="16653">MVWRSDPAEAIERAYARIERERFVGSAVAHPALRIEAVDVQPWHGHWLGALVTPWSLALLLLPGPGAPWRMPRGNARLPVRFPVGDIAFLGNEDVDLGEYLSAALFADMRIFASQADAVRAARDAIGALWAPVEPPPRRAQASRRSFLGLR</sequence>
<dbReference type="NCBIfam" id="TIGR03993">
    <property type="entry name" value="hydrog_HybE"/>
    <property type="match status" value="1"/>
</dbReference>
<proteinExistence type="predicted"/>
<comment type="caution">
    <text evidence="1">The sequence shown here is derived from an EMBL/GenBank/DDBJ whole genome shotgun (WGS) entry which is preliminary data.</text>
</comment>
<accession>A0A1J5RJX0</accession>
<dbReference type="AlphaFoldDB" id="A0A1J5RJX0"/>
<gene>
    <name evidence="1" type="primary">hybE_4</name>
    <name evidence="1" type="ORF">GALL_282220</name>
</gene>
<dbReference type="InterPro" id="IPR023994">
    <property type="entry name" value="NiFe-hyd_HybE"/>
</dbReference>
<protein>
    <submittedName>
        <fullName evidence="1">Hydrogenase-2 operon protein HybE</fullName>
    </submittedName>
</protein>
<organism evidence="1">
    <name type="scientific">mine drainage metagenome</name>
    <dbReference type="NCBI Taxonomy" id="410659"/>
    <lineage>
        <taxon>unclassified sequences</taxon>
        <taxon>metagenomes</taxon>
        <taxon>ecological metagenomes</taxon>
    </lineage>
</organism>
<reference evidence="1" key="1">
    <citation type="submission" date="2016-10" db="EMBL/GenBank/DDBJ databases">
        <title>Sequence of Gallionella enrichment culture.</title>
        <authorList>
            <person name="Poehlein A."/>
            <person name="Muehling M."/>
            <person name="Daniel R."/>
        </authorList>
    </citation>
    <scope>NUCLEOTIDE SEQUENCE</scope>
</reference>